<protein>
    <recommendedName>
        <fullName evidence="4">Phosphodiesterase</fullName>
    </recommendedName>
</protein>
<evidence type="ECO:0000313" key="3">
    <source>
        <dbReference type="Proteomes" id="UP000004668"/>
    </source>
</evidence>
<proteinExistence type="predicted"/>
<sequence>MRISVDRSRSTISPSVGGGVRVVADFGMGAFSEESGRKQTTTPGRDRSDALAGSDRPASSKGTSVLDGVGADDGTMATMTTHSGRSSATGPASHEASQEAFADLVQQVELAGYYPELVLDTLRLATGEEEILSGMVQSETTFAEAVHRHLTVLALTPSRLIIVHVDDTPRDDGSPGALATSEAVPLSRIRSMALTRGVADPARGGGTLTEMTIAVSWGSVRRIDMEPATCGDPDCQADHGMTGVSVPDDVVIRVAAGVEGAAALARAETFAGRLSQMAARAAAL</sequence>
<dbReference type="eggNOG" id="ENOG502ZVAX">
    <property type="taxonomic scope" value="Bacteria"/>
</dbReference>
<dbReference type="InterPro" id="IPR046040">
    <property type="entry name" value="DUF5998"/>
</dbReference>
<dbReference type="EMBL" id="ACRE02000007">
    <property type="protein sequence ID" value="EGE37618.1"/>
    <property type="molecule type" value="Genomic_DNA"/>
</dbReference>
<dbReference type="AlphaFoldDB" id="F2UZL4"/>
<dbReference type="HOGENOM" id="CLU_085268_0_0_11"/>
<organism evidence="2 3">
    <name type="scientific">Actinomyces viscosus C505</name>
    <dbReference type="NCBI Taxonomy" id="562973"/>
    <lineage>
        <taxon>Bacteria</taxon>
        <taxon>Bacillati</taxon>
        <taxon>Actinomycetota</taxon>
        <taxon>Actinomycetes</taxon>
        <taxon>Actinomycetales</taxon>
        <taxon>Actinomycetaceae</taxon>
        <taxon>Actinomyces</taxon>
    </lineage>
</organism>
<evidence type="ECO:0008006" key="4">
    <source>
        <dbReference type="Google" id="ProtNLM"/>
    </source>
</evidence>
<dbReference type="Proteomes" id="UP000004668">
    <property type="component" value="Unassembled WGS sequence"/>
</dbReference>
<dbReference type="Pfam" id="PF19461">
    <property type="entry name" value="DUF5998"/>
    <property type="match status" value="1"/>
</dbReference>
<evidence type="ECO:0000313" key="2">
    <source>
        <dbReference type="EMBL" id="EGE37618.1"/>
    </source>
</evidence>
<feature type="compositionally biased region" description="Polar residues" evidence="1">
    <location>
        <begin position="77"/>
        <end position="90"/>
    </location>
</feature>
<reference evidence="2 3" key="2">
    <citation type="submission" date="2011-10" db="EMBL/GenBank/DDBJ databases">
        <title>The Genome Sequence of Actinomyces viscosus C505.</title>
        <authorList>
            <consortium name="The Broad Institute Genome Sequencing Platform"/>
            <consortium name="The Broad Institute Genome Sequencing Center for Infectious Disease"/>
            <person name="Earl A."/>
            <person name="Ward D."/>
            <person name="Feldgarden M."/>
            <person name="Gevers D."/>
            <person name="Sibley C.D."/>
            <person name="Field T.R."/>
            <person name="Grinwis M."/>
            <person name="Eshaghurshan C.S."/>
            <person name="Surette M.G."/>
            <person name="Young S.K."/>
            <person name="Zeng Q."/>
            <person name="Gargeya S."/>
            <person name="Fitzgerald M."/>
            <person name="Haas B."/>
            <person name="Abouelleil A."/>
            <person name="Alvarado L."/>
            <person name="Arachchi H.M."/>
            <person name="Berlin A."/>
            <person name="Brown A."/>
            <person name="Chapman S.B."/>
            <person name="Chen Z."/>
            <person name="Dunbar C."/>
            <person name="Freedman E."/>
            <person name="Gearin G."/>
            <person name="Goldberg J."/>
            <person name="Griggs A."/>
            <person name="Gujja S."/>
            <person name="Heiman D."/>
            <person name="Howarth C."/>
            <person name="Larson L."/>
            <person name="Lui A."/>
            <person name="MacDonald P.J.P."/>
            <person name="Montmayeur A."/>
            <person name="Murphy C."/>
            <person name="Neiman D."/>
            <person name="Pearson M."/>
            <person name="Priest M."/>
            <person name="Roberts A."/>
            <person name="Saif S."/>
            <person name="Shea T."/>
            <person name="Shenoy N."/>
            <person name="Sisk P."/>
            <person name="Stolte C."/>
            <person name="Sykes S."/>
            <person name="Wortman J."/>
            <person name="Nusbaum C."/>
            <person name="Birren B."/>
        </authorList>
    </citation>
    <scope>NUCLEOTIDE SEQUENCE [LARGE SCALE GENOMIC DNA]</scope>
    <source>
        <strain evidence="2 3">C505</strain>
    </source>
</reference>
<reference evidence="3" key="1">
    <citation type="submission" date="2010-02" db="EMBL/GenBank/DDBJ databases">
        <title>The Genome Sequence of Prevotella oris strain C735.</title>
        <authorList>
            <consortium name="The Broad Institute Genome Sequencing Platform"/>
            <person name="Ward D."/>
            <person name="Feldgarden M."/>
            <person name="Earl A."/>
            <person name="Young S.K."/>
            <person name="Zeng Q."/>
            <person name="Koehrsen M."/>
            <person name="Alvarado L."/>
            <person name="Berlin A."/>
            <person name="Bochicchio J."/>
            <person name="Borenstein D."/>
            <person name="Chapman S.B."/>
            <person name="Chen Z."/>
            <person name="Engels R."/>
            <person name="Freedman E."/>
            <person name="Gellesch M."/>
            <person name="Goldberg J."/>
            <person name="Griggs A."/>
            <person name="Gujja S."/>
            <person name="Heilman E."/>
            <person name="Heiman D."/>
            <person name="Hepburn T."/>
            <person name="Howarth C."/>
            <person name="Jen D."/>
            <person name="Larson L."/>
            <person name="Mehta T."/>
            <person name="Park D."/>
            <person name="Pearson M."/>
            <person name="Roberts A."/>
            <person name="Saif S."/>
            <person name="Shea T."/>
            <person name="Shenoy N."/>
            <person name="Sisk P."/>
            <person name="Stolte C."/>
            <person name="Sykes S."/>
            <person name="Thomson T."/>
            <person name="Walk T."/>
            <person name="White J."/>
            <person name="Yandava C."/>
            <person name="Sibley C.D."/>
            <person name="Field T.R."/>
            <person name="Grinwis M."/>
            <person name="Eshaghurshan C.S."/>
            <person name="Surette M.G."/>
            <person name="Haas B."/>
            <person name="Nusbaum C."/>
            <person name="Birren B."/>
        </authorList>
    </citation>
    <scope>NUCLEOTIDE SEQUENCE [LARGE SCALE GENOMIC DNA]</scope>
    <source>
        <strain evidence="3">C505</strain>
    </source>
</reference>
<accession>F2UZL4</accession>
<comment type="caution">
    <text evidence="2">The sequence shown here is derived from an EMBL/GenBank/DDBJ whole genome shotgun (WGS) entry which is preliminary data.</text>
</comment>
<name>F2UZL4_ACTVI</name>
<evidence type="ECO:0000256" key="1">
    <source>
        <dbReference type="SAM" id="MobiDB-lite"/>
    </source>
</evidence>
<feature type="region of interest" description="Disordered" evidence="1">
    <location>
        <begin position="31"/>
        <end position="95"/>
    </location>
</feature>
<gene>
    <name evidence="2" type="ORF">HMPREF0059_01888</name>
</gene>